<feature type="region of interest" description="Disordered" evidence="1">
    <location>
        <begin position="1"/>
        <end position="20"/>
    </location>
</feature>
<name>A0ABR2UK49_9PEZI</name>
<evidence type="ECO:0000313" key="3">
    <source>
        <dbReference type="Proteomes" id="UP001408356"/>
    </source>
</evidence>
<protein>
    <submittedName>
        <fullName evidence="2">Uncharacterized protein</fullName>
    </submittedName>
</protein>
<keyword evidence="3" id="KW-1185">Reference proteome</keyword>
<sequence length="70" mass="7550">MTTAKVQTRSPKVKNPDMMPPHALELEMANEGLDNKIDFDYFKRSRGPGGMVVDVRDGATGASIRSAGGQ</sequence>
<comment type="caution">
    <text evidence="2">The sequence shown here is derived from an EMBL/GenBank/DDBJ whole genome shotgun (WGS) entry which is preliminary data.</text>
</comment>
<reference evidence="2 3" key="1">
    <citation type="journal article" date="2024" name="J. Plant Pathol.">
        <title>Sequence and assembly of the genome of Seiridium unicorne, isolate CBS 538.82, causal agent of cypress canker disease.</title>
        <authorList>
            <person name="Scali E."/>
            <person name="Rocca G.D."/>
            <person name="Danti R."/>
            <person name="Garbelotto M."/>
            <person name="Barberini S."/>
            <person name="Baroncelli R."/>
            <person name="Emiliani G."/>
        </authorList>
    </citation>
    <scope>NUCLEOTIDE SEQUENCE [LARGE SCALE GENOMIC DNA]</scope>
    <source>
        <strain evidence="2 3">BM-138-508</strain>
    </source>
</reference>
<evidence type="ECO:0000256" key="1">
    <source>
        <dbReference type="SAM" id="MobiDB-lite"/>
    </source>
</evidence>
<feature type="compositionally biased region" description="Polar residues" evidence="1">
    <location>
        <begin position="1"/>
        <end position="10"/>
    </location>
</feature>
<dbReference type="Proteomes" id="UP001408356">
    <property type="component" value="Unassembled WGS sequence"/>
</dbReference>
<accession>A0ABR2UK49</accession>
<proteinExistence type="predicted"/>
<evidence type="ECO:0000313" key="2">
    <source>
        <dbReference type="EMBL" id="KAK9415012.1"/>
    </source>
</evidence>
<organism evidence="2 3">
    <name type="scientific">Seiridium unicorne</name>
    <dbReference type="NCBI Taxonomy" id="138068"/>
    <lineage>
        <taxon>Eukaryota</taxon>
        <taxon>Fungi</taxon>
        <taxon>Dikarya</taxon>
        <taxon>Ascomycota</taxon>
        <taxon>Pezizomycotina</taxon>
        <taxon>Sordariomycetes</taxon>
        <taxon>Xylariomycetidae</taxon>
        <taxon>Amphisphaeriales</taxon>
        <taxon>Sporocadaceae</taxon>
        <taxon>Seiridium</taxon>
    </lineage>
</organism>
<dbReference type="EMBL" id="JARVKF010000419">
    <property type="protein sequence ID" value="KAK9415012.1"/>
    <property type="molecule type" value="Genomic_DNA"/>
</dbReference>
<gene>
    <name evidence="2" type="ORF">SUNI508_10617</name>
</gene>